<keyword evidence="7" id="KW-0998">Cell outer membrane</keyword>
<keyword evidence="6" id="KW-0472">Membrane</keyword>
<accession>A0ABT6RE71</accession>
<dbReference type="EMBL" id="JASBRG010000007">
    <property type="protein sequence ID" value="MDI3320818.1"/>
    <property type="molecule type" value="Genomic_DNA"/>
</dbReference>
<keyword evidence="9" id="KW-1185">Reference proteome</keyword>
<evidence type="ECO:0000256" key="5">
    <source>
        <dbReference type="ARBA" id="ARBA00022692"/>
    </source>
</evidence>
<comment type="caution">
    <text evidence="8">The sequence shown here is derived from an EMBL/GenBank/DDBJ whole genome shotgun (WGS) entry which is preliminary data.</text>
</comment>
<protein>
    <submittedName>
        <fullName evidence="8">TolC family protein</fullName>
    </submittedName>
</protein>
<evidence type="ECO:0000313" key="9">
    <source>
        <dbReference type="Proteomes" id="UP001226434"/>
    </source>
</evidence>
<evidence type="ECO:0000313" key="8">
    <source>
        <dbReference type="EMBL" id="MDI3320818.1"/>
    </source>
</evidence>
<evidence type="ECO:0000256" key="2">
    <source>
        <dbReference type="ARBA" id="ARBA00007613"/>
    </source>
</evidence>
<evidence type="ECO:0000256" key="4">
    <source>
        <dbReference type="ARBA" id="ARBA00022452"/>
    </source>
</evidence>
<dbReference type="PANTHER" id="PTHR30026">
    <property type="entry name" value="OUTER MEMBRANE PROTEIN TOLC"/>
    <property type="match status" value="1"/>
</dbReference>
<dbReference type="Proteomes" id="UP001226434">
    <property type="component" value="Unassembled WGS sequence"/>
</dbReference>
<comment type="similarity">
    <text evidence="2">Belongs to the outer membrane factor (OMF) (TC 1.B.17) family.</text>
</comment>
<sequence>MMSAVVLLLSIGCVALFSGRKLIERIFINMNVSPFIKKGVAITCTLFICGYSFSQNLTLEDAVNIALKNSLDIQLAKNNVTVNDINNYIGIAGGLPVISGTATDAEQLSNINQKYADPKRDVEKRGVATNNLSGNIQASYLLFNGMRVVTTRKRLNELLNQSKEQLNSQVQNIIASVMTSYYDVIRQQNYIKTIDQSLVVSQQKLDIVKTQQAVGMANNADLFQAQVDYNTLLQSHQSQQLAIDQAKTELLRLLTLKADSVITISDTILVDHSLVLGTVLDNLPNNPDLRAAEDQVRINEFIVKETAAQRYPSLRLNGGYSFVYNSSAAGDTRLNNSYGPTIGVGVGVPIYNGSIYKRQQKIAEMNVNSAELSKDIIVRDYSANIIKTYQAYTSTLKQLETQRKNYELSKQLVDLILQKFQLHQATIIDVRTAQQSFELAGYSLINLSFSAKSAEIELKRVSNQLKP</sequence>
<keyword evidence="5" id="KW-0812">Transmembrane</keyword>
<name>A0ABT6RE71_9BACT</name>
<dbReference type="InterPro" id="IPR051906">
    <property type="entry name" value="TolC-like"/>
</dbReference>
<comment type="subcellular location">
    <subcellularLocation>
        <location evidence="1">Cell outer membrane</location>
    </subcellularLocation>
</comment>
<proteinExistence type="inferred from homology"/>
<keyword evidence="4" id="KW-1134">Transmembrane beta strand</keyword>
<keyword evidence="3" id="KW-0813">Transport</keyword>
<dbReference type="SUPFAM" id="SSF56954">
    <property type="entry name" value="Outer membrane efflux proteins (OEP)"/>
    <property type="match status" value="1"/>
</dbReference>
<evidence type="ECO:0000256" key="1">
    <source>
        <dbReference type="ARBA" id="ARBA00004442"/>
    </source>
</evidence>
<organism evidence="8 9">
    <name type="scientific">Pinibacter soli</name>
    <dbReference type="NCBI Taxonomy" id="3044211"/>
    <lineage>
        <taxon>Bacteria</taxon>
        <taxon>Pseudomonadati</taxon>
        <taxon>Bacteroidota</taxon>
        <taxon>Chitinophagia</taxon>
        <taxon>Chitinophagales</taxon>
        <taxon>Chitinophagaceae</taxon>
        <taxon>Pinibacter</taxon>
    </lineage>
</organism>
<dbReference type="Pfam" id="PF02321">
    <property type="entry name" value="OEP"/>
    <property type="match status" value="2"/>
</dbReference>
<evidence type="ECO:0000256" key="3">
    <source>
        <dbReference type="ARBA" id="ARBA00022448"/>
    </source>
</evidence>
<gene>
    <name evidence="8" type="ORF">QJ048_13590</name>
</gene>
<evidence type="ECO:0000256" key="6">
    <source>
        <dbReference type="ARBA" id="ARBA00023136"/>
    </source>
</evidence>
<reference evidence="8 9" key="1">
    <citation type="submission" date="2023-05" db="EMBL/GenBank/DDBJ databases">
        <title>Genome sequence of Pinibacter sp. MAH-24.</title>
        <authorList>
            <person name="Huq M.A."/>
        </authorList>
    </citation>
    <scope>NUCLEOTIDE SEQUENCE [LARGE SCALE GENOMIC DNA]</scope>
    <source>
        <strain evidence="8 9">MAH-24</strain>
    </source>
</reference>
<dbReference type="Gene3D" id="1.20.1600.10">
    <property type="entry name" value="Outer membrane efflux proteins (OEP)"/>
    <property type="match status" value="1"/>
</dbReference>
<dbReference type="RefSeq" id="WP_282334920.1">
    <property type="nucleotide sequence ID" value="NZ_JASBRG010000007.1"/>
</dbReference>
<dbReference type="PANTHER" id="PTHR30026:SF20">
    <property type="entry name" value="OUTER MEMBRANE PROTEIN TOLC"/>
    <property type="match status" value="1"/>
</dbReference>
<dbReference type="InterPro" id="IPR003423">
    <property type="entry name" value="OMP_efflux"/>
</dbReference>
<evidence type="ECO:0000256" key="7">
    <source>
        <dbReference type="ARBA" id="ARBA00023237"/>
    </source>
</evidence>